<sequence>MRKMVFLLFLGLCALAGCAGVEVGRASPDAAGVAFASSNASASAKVLADTTAPESATSVATTAESMPGGSEGPKTAPPPSSTSAESAAPESSGSQSSPGQVVTGLDGKILIDGVEFFDYYDGTYLRWASDAEFTCDDKQTSGCWGIIAFSAGGCSGGVRVDLSIVDEKQKALGDASGVSTAIPANSQALIVIGDPTGYQGDPEADVKSAACVAP</sequence>
<dbReference type="OrthoDB" id="10009931at2"/>
<dbReference type="AlphaFoldDB" id="A0A3G8ZRD9"/>
<keyword evidence="2" id="KW-0732">Signal</keyword>
<dbReference type="Proteomes" id="UP000268084">
    <property type="component" value="Chromosome"/>
</dbReference>
<name>A0A3G8ZRD9_9ACTN</name>
<evidence type="ECO:0000313" key="3">
    <source>
        <dbReference type="EMBL" id="AZI57114.1"/>
    </source>
</evidence>
<keyword evidence="4" id="KW-1185">Reference proteome</keyword>
<feature type="region of interest" description="Disordered" evidence="1">
    <location>
        <begin position="53"/>
        <end position="100"/>
    </location>
</feature>
<evidence type="ECO:0000256" key="2">
    <source>
        <dbReference type="SAM" id="SignalP"/>
    </source>
</evidence>
<feature type="signal peptide" evidence="2">
    <location>
        <begin position="1"/>
        <end position="19"/>
    </location>
</feature>
<gene>
    <name evidence="3" type="ORF">EH165_01965</name>
</gene>
<feature type="compositionally biased region" description="Polar residues" evidence="1">
    <location>
        <begin position="53"/>
        <end position="64"/>
    </location>
</feature>
<reference evidence="3 4" key="2">
    <citation type="submission" date="2018-12" db="EMBL/GenBank/DDBJ databases">
        <title>Nakamurella antarcticus sp. nov., isolated from Antarctica South Shetland Islands soil.</title>
        <authorList>
            <person name="Peng F."/>
        </authorList>
    </citation>
    <scope>NUCLEOTIDE SEQUENCE [LARGE SCALE GENOMIC DNA]</scope>
    <source>
        <strain evidence="3 4">S14-144</strain>
    </source>
</reference>
<dbReference type="EMBL" id="CP034170">
    <property type="protein sequence ID" value="AZI57114.1"/>
    <property type="molecule type" value="Genomic_DNA"/>
</dbReference>
<evidence type="ECO:0000256" key="1">
    <source>
        <dbReference type="SAM" id="MobiDB-lite"/>
    </source>
</evidence>
<proteinExistence type="predicted"/>
<feature type="chain" id="PRO_5038480001" description="Lipoprotein" evidence="2">
    <location>
        <begin position="20"/>
        <end position="214"/>
    </location>
</feature>
<protein>
    <recommendedName>
        <fullName evidence="5">Lipoprotein</fullName>
    </recommendedName>
</protein>
<evidence type="ECO:0008006" key="5">
    <source>
        <dbReference type="Google" id="ProtNLM"/>
    </source>
</evidence>
<dbReference type="PROSITE" id="PS51257">
    <property type="entry name" value="PROKAR_LIPOPROTEIN"/>
    <property type="match status" value="1"/>
</dbReference>
<organism evidence="3 4">
    <name type="scientific">Nakamurella antarctica</name>
    <dbReference type="NCBI Taxonomy" id="1902245"/>
    <lineage>
        <taxon>Bacteria</taxon>
        <taxon>Bacillati</taxon>
        <taxon>Actinomycetota</taxon>
        <taxon>Actinomycetes</taxon>
        <taxon>Nakamurellales</taxon>
        <taxon>Nakamurellaceae</taxon>
        <taxon>Nakamurella</taxon>
    </lineage>
</organism>
<dbReference type="KEGG" id="nak:EH165_01965"/>
<evidence type="ECO:0000313" key="4">
    <source>
        <dbReference type="Proteomes" id="UP000268084"/>
    </source>
</evidence>
<reference evidence="3 4" key="1">
    <citation type="submission" date="2018-11" db="EMBL/GenBank/DDBJ databases">
        <authorList>
            <person name="Da X."/>
        </authorList>
    </citation>
    <scope>NUCLEOTIDE SEQUENCE [LARGE SCALE GENOMIC DNA]</scope>
    <source>
        <strain evidence="3 4">S14-144</strain>
    </source>
</reference>
<accession>A0A3G8ZRD9</accession>
<feature type="compositionally biased region" description="Low complexity" evidence="1">
    <location>
        <begin position="81"/>
        <end position="100"/>
    </location>
</feature>
<dbReference type="RefSeq" id="WP_124797799.1">
    <property type="nucleotide sequence ID" value="NZ_CP034170.1"/>
</dbReference>